<dbReference type="OrthoDB" id="445152at2759"/>
<feature type="region of interest" description="Disordered" evidence="2">
    <location>
        <begin position="2753"/>
        <end position="2785"/>
    </location>
</feature>
<organism evidence="4 5">
    <name type="scientific">Ramazzottius varieornatus</name>
    <name type="common">Water bear</name>
    <name type="synonym">Tardigrade</name>
    <dbReference type="NCBI Taxonomy" id="947166"/>
    <lineage>
        <taxon>Eukaryota</taxon>
        <taxon>Metazoa</taxon>
        <taxon>Ecdysozoa</taxon>
        <taxon>Tardigrada</taxon>
        <taxon>Eutardigrada</taxon>
        <taxon>Parachela</taxon>
        <taxon>Hypsibioidea</taxon>
        <taxon>Ramazzottiidae</taxon>
        <taxon>Ramazzottius</taxon>
    </lineage>
</organism>
<dbReference type="EMBL" id="BDGG01000010">
    <property type="protein sequence ID" value="GAV04015.1"/>
    <property type="molecule type" value="Genomic_DNA"/>
</dbReference>
<comment type="caution">
    <text evidence="4">The sequence shown here is derived from an EMBL/GenBank/DDBJ whole genome shotgun (WGS) entry which is preliminary data.</text>
</comment>
<accession>A0A1D1VR27</accession>
<evidence type="ECO:0000256" key="2">
    <source>
        <dbReference type="SAM" id="MobiDB-lite"/>
    </source>
</evidence>
<dbReference type="PANTHER" id="PTHR12517:SF0">
    <property type="entry name" value="INTERMEMBRANE LIPID TRANSFER PROTEIN VPS13B"/>
    <property type="match status" value="1"/>
</dbReference>
<dbReference type="InterPro" id="IPR039782">
    <property type="entry name" value="VPS13B"/>
</dbReference>
<proteinExistence type="predicted"/>
<dbReference type="PANTHER" id="PTHR12517">
    <property type="entry name" value="VACUOLAR PROTEIN SORTING-ASSOCIATED PROTEIN 13B"/>
    <property type="match status" value="1"/>
</dbReference>
<feature type="compositionally biased region" description="Pro residues" evidence="2">
    <location>
        <begin position="118"/>
        <end position="132"/>
    </location>
</feature>
<dbReference type="STRING" id="947166.A0A1D1VR27"/>
<sequence>MFKLESIVTPLLANYLNKYIKDLRADDLQLSLWKGEVVLNNLDLRLDAIEHDLGLPFTFVSGNIQELRIKVPWTRLTAEPVVIKVNTMECVMQLGTPSRNETPFDWDMFGRTKSEAPPTSPPPATTAHPPPPGYMELLSTRVINNVKIQITNLIIRYVEDDFALNVLVKSATYFTVNDKWEKSFVEVAAPDLSLRRVLEFHDLHVGLEKRPADGQEVERAKDATPLIERTFISCRSLTKFDNADCRVILATVMNILCDEVHVRVTDTKIPMVRRLVDLAIAFHAGVLKNKYSIADEHFAGGAETEMDGSLTPELVPSQFLQSTAPTPAPKNSSWTSWALSLIPTVSVVDDNDGLSEHPESSNRNFDVTRANTFGVYARKLYLTFTMKDTHSKTKGPTIHPILQLEAENAFLFAKSREAKLQTFRAAVGFCQLVTLKECPCGEAGSDLIELTRPILSFTEYENPLTERSTLLNGTLFGSQDDEKEVIDTKAPYDTLEGYLQCNGDSLLLSSHGPVVVDSCMSIEPPEDFTGNLATMTGKELERSNFKQGASLRVIVSPLMVSLDSAAMHRVQYLMECFNAYPYAPYEDLMGSIGVAHSRSPSPTLQKQPLPGPIQIPMRELHIVLLRPTLMLAPPTHPSLQPGVQRKKNKASTKTEGLPALLFQAERLAFHRAIPIYEEKAIELAETIPEAHSNEEVRQGCLLHITVEVVSAEVSLAIMTSGEPPLREIRTLATPLNVEYNCARPLDKERYARQWGQQSLYGALTIPGLQLNASVPELLLVHFCVSGLVQDIGPFAFHRTFKAVTESAFEKIKPDENLVRIEVRIGKLYGKHSDAEVATLVECRVETVELSLLVGETSATLLSSVLKNPQVTQAADAPLTNTTNHTLASMRITTYGSCLKISTDSETKEVECALHCPTPTKLTIYPDFISHFIENLGVSYQYLRDWSHASLYREMVVPSSPAPVAVVVQNPVQKVYSIHHEKLSLNILDPEFEYLDASIHSGRFSVSSQHPNLAAYGYEMKALMVNVGRSSRDPFLGPVSASFQFDSFGINNSVASFVNGQVSLVPLRIGPVIVTKVAKVVQEVRKVLELLKTSFAEPHIGLVPLRKLRPPELKVTVSYDDLRSQAWDYQQVSPQNKSIDGIPNVNQVRFCESEATQTMTWRYPELRTITSVAIIPIPFQVDADGSDGVQEIVCSLQYLKRPANTFIDLRSFTLMESKECMFRFPEVTPQDFDRLPISDVWRVRVSYSIQDDSSACPISVLSLAGCMKINSGIIMGVGSSLHVSFDVGVVSAGLIHHVPVLPKTPGHSLMSGFTYDSSCPSDQEFCRVKLDKVSFQARLVGDEESSKITVESGFWLESDFVNCRFLTVQPLMEPCFFNFNLSYVIEDKMFVQAKVDSKTPLVLHCGQNVLHTLSMAYLAWNMAQTGIYSSLPIMNHIVICNDSCHVVRIRQYTTDECIYIKPKEMHPYSWRSQRVDEKLQFSVETYPNLWSEACSIMELGSKLCTFPTAEDLKLGLVCSVRALNNIQRQVILATQFMVSNQLDFDVELQMFTEPDYVSNPLVEVTYESIVFSSGTTSSTRCVPVEKIRRFRVRRTGSPWSESVVISAKTEHILIQIPASSGLTIEARSSLLFPLAPAGSRLLVLSPVMSTKNETPYHLRLDVRSADDMPVLQESILPNDIRTLSTLRYRNADYTVHITRSESSGVADNFTINLEKVLEDLPPRQVITNCADLIGDTTAAEILVENILTPHQRRLHEDANRPVSFSTDSFVLQLKRQFPYADTILLHIRPNGIKVKSEYDRDLVLYGEDDECIATIPRNASTTIPVFLKGQVRLGVQNDETIYLSDYFNIRPFQEPREATLTDCTPTGVLTCDGFIIVTFWEKLNNQYFIHHLTLRLFEENSIKSLLVTSRYVAVAALETSSNLLLSSFAVPKIHAKMNYEEAVKRTQYRKVVAAPAVPLSPFPYVVPANHPIQLDTSRATDLLTYVTMSSSTSFEPRWSYPRMIRDSKNKKSSVMTLNVPLTTSANPNDVNEFGGLCCKVSVVEDLGICHLLVESTTSPNLVFYNNCPYPLTLGEGCRKGPGIFTFEEKEAFLPLPIVEAGGVASYSYPSRDEEFPGITGTAPNYQLRIGRIIQTTSSNQTVVWSSTTVDAFTATNDRFVSIPGICYLKLTFVRHNRTTVKITIDPLSRIGTPVQPGSVNSPTNENALSPVFRSAGPSPEVLVIPLNIGISVLLKSVVITIDDEITSPSMVAEVLRLSVDDISLQFYCDGQTSKTYECAVNVGDLQLDNQLYSGGFYDFPVILAKEDPTKNVQSALNILCKLNPSTLAPENVHISLAPIACFVEDTLAFHLLKLVDTFLAPALLVIPTTTKDQPQNVAARLKRLATTVVLERIHIAPVDVYLSVHASLKMFVALDKTSLSFNEIELNDINSTVAEVWNFVAMHYIKGTLLRAGWVIGSMDLLGNPANLLRSLTFGCSALFVRPFSSLHAGPVSFLQGLAEGASTCLTKISAGTISSVTNLAESVSRNLDRVSLDDEHVQRRMAAMYRHPEGLGSGLKQGLSVFGMGLLGAVAGLVDQPMQAMLQPSLTPSQYLTAFMLGVTKGVVGALSKPVAGAASLVSQTGQGILRGHGLLDFPPRRFLTEPKLAAGFPESTLKYIWKVAPLLPNTVRTLCVVQAVPIVREFDQSSSDTVCLFLTDSALFVISSTDDEFRQAYSLSKLSIHLSRPVNHPGADDVMQVTLLVEPDPGETVTTAEDFDGETWPWSQKPEKTVPSRPHSSKSGSSHMSGNYCKESYFLEWKDARLFEEVFLVAKGYI</sequence>
<reference evidence="4 5" key="1">
    <citation type="journal article" date="2016" name="Nat. Commun.">
        <title>Extremotolerant tardigrade genome and improved radiotolerance of human cultured cells by tardigrade-unique protein.</title>
        <authorList>
            <person name="Hashimoto T."/>
            <person name="Horikawa D.D."/>
            <person name="Saito Y."/>
            <person name="Kuwahara H."/>
            <person name="Kozuka-Hata H."/>
            <person name="Shin-I T."/>
            <person name="Minakuchi Y."/>
            <person name="Ohishi K."/>
            <person name="Motoyama A."/>
            <person name="Aizu T."/>
            <person name="Enomoto A."/>
            <person name="Kondo K."/>
            <person name="Tanaka S."/>
            <person name="Hara Y."/>
            <person name="Koshikawa S."/>
            <person name="Sagara H."/>
            <person name="Miura T."/>
            <person name="Yokobori S."/>
            <person name="Miyagawa K."/>
            <person name="Suzuki Y."/>
            <person name="Kubo T."/>
            <person name="Oyama M."/>
            <person name="Kohara Y."/>
            <person name="Fujiyama A."/>
            <person name="Arakawa K."/>
            <person name="Katayama T."/>
            <person name="Toyoda A."/>
            <person name="Kunieda T."/>
        </authorList>
    </citation>
    <scope>NUCLEOTIDE SEQUENCE [LARGE SCALE GENOMIC DNA]</scope>
    <source>
        <strain evidence="4 5">YOKOZUNA-1</strain>
    </source>
</reference>
<evidence type="ECO:0000313" key="5">
    <source>
        <dbReference type="Proteomes" id="UP000186922"/>
    </source>
</evidence>
<feature type="domain" description="Chorein N-terminal" evidence="3">
    <location>
        <begin position="4"/>
        <end position="205"/>
    </location>
</feature>
<evidence type="ECO:0000259" key="3">
    <source>
        <dbReference type="Pfam" id="PF12624"/>
    </source>
</evidence>
<dbReference type="Pfam" id="PF12624">
    <property type="entry name" value="VPS13_N"/>
    <property type="match status" value="1"/>
</dbReference>
<dbReference type="Proteomes" id="UP000186922">
    <property type="component" value="Unassembled WGS sequence"/>
</dbReference>
<feature type="compositionally biased region" description="Low complexity" evidence="2">
    <location>
        <begin position="2772"/>
        <end position="2785"/>
    </location>
</feature>
<dbReference type="InterPro" id="IPR026854">
    <property type="entry name" value="VPS13_N"/>
</dbReference>
<evidence type="ECO:0000313" key="4">
    <source>
        <dbReference type="EMBL" id="GAV04015.1"/>
    </source>
</evidence>
<name>A0A1D1VR27_RAMVA</name>
<evidence type="ECO:0000256" key="1">
    <source>
        <dbReference type="ARBA" id="ARBA00022448"/>
    </source>
</evidence>
<protein>
    <recommendedName>
        <fullName evidence="3">Chorein N-terminal domain-containing protein</fullName>
    </recommendedName>
</protein>
<keyword evidence="1" id="KW-0813">Transport</keyword>
<feature type="region of interest" description="Disordered" evidence="2">
    <location>
        <begin position="110"/>
        <end position="132"/>
    </location>
</feature>
<keyword evidence="5" id="KW-1185">Reference proteome</keyword>
<gene>
    <name evidence="4" type="primary">RvY_14362</name>
    <name evidence="4" type="synonym">RvY_14362.1</name>
    <name evidence="4" type="ORF">RvY_14362-1</name>
</gene>